<accession>A0A1G9RCY4</accession>
<keyword evidence="4" id="KW-0067">ATP-binding</keyword>
<feature type="domain" description="AMP-dependent synthetase/ligase" evidence="5">
    <location>
        <begin position="102"/>
        <end position="471"/>
    </location>
</feature>
<keyword evidence="3" id="KW-0547">Nucleotide-binding</keyword>
<dbReference type="SUPFAM" id="SSF56801">
    <property type="entry name" value="Acetyl-CoA synthetase-like"/>
    <property type="match status" value="1"/>
</dbReference>
<organism evidence="7 8">
    <name type="scientific">Catalinimonas alkaloidigena</name>
    <dbReference type="NCBI Taxonomy" id="1075417"/>
    <lineage>
        <taxon>Bacteria</taxon>
        <taxon>Pseudomonadati</taxon>
        <taxon>Bacteroidota</taxon>
        <taxon>Cytophagia</taxon>
        <taxon>Cytophagales</taxon>
        <taxon>Catalimonadaceae</taxon>
        <taxon>Catalinimonas</taxon>
    </lineage>
</organism>
<reference evidence="7 8" key="1">
    <citation type="submission" date="2016-10" db="EMBL/GenBank/DDBJ databases">
        <authorList>
            <person name="de Groot N.N."/>
        </authorList>
    </citation>
    <scope>NUCLEOTIDE SEQUENCE [LARGE SCALE GENOMIC DNA]</scope>
    <source>
        <strain evidence="7 8">DSM 25186</strain>
    </source>
</reference>
<evidence type="ECO:0000256" key="2">
    <source>
        <dbReference type="ARBA" id="ARBA00022598"/>
    </source>
</evidence>
<dbReference type="Proteomes" id="UP000198510">
    <property type="component" value="Unassembled WGS sequence"/>
</dbReference>
<dbReference type="GO" id="GO:0005524">
    <property type="term" value="F:ATP binding"/>
    <property type="evidence" value="ECO:0007669"/>
    <property type="project" value="UniProtKB-KW"/>
</dbReference>
<dbReference type="InterPro" id="IPR032387">
    <property type="entry name" value="ACAS_N"/>
</dbReference>
<dbReference type="Gene3D" id="3.40.50.12780">
    <property type="entry name" value="N-terminal domain of ligase-like"/>
    <property type="match status" value="1"/>
</dbReference>
<dbReference type="Pfam" id="PF00501">
    <property type="entry name" value="AMP-binding"/>
    <property type="match status" value="1"/>
</dbReference>
<name>A0A1G9RCY4_9BACT</name>
<comment type="similarity">
    <text evidence="1">Belongs to the ATP-dependent AMP-binding enzyme family.</text>
</comment>
<evidence type="ECO:0000256" key="4">
    <source>
        <dbReference type="ARBA" id="ARBA00022840"/>
    </source>
</evidence>
<dbReference type="NCBIfam" id="NF002937">
    <property type="entry name" value="PRK03584.1"/>
    <property type="match status" value="1"/>
</dbReference>
<dbReference type="InterPro" id="IPR000873">
    <property type="entry name" value="AMP-dep_synth/lig_dom"/>
</dbReference>
<dbReference type="AlphaFoldDB" id="A0A1G9RCY4"/>
<dbReference type="RefSeq" id="WP_089686627.1">
    <property type="nucleotide sequence ID" value="NZ_FNFO01000011.1"/>
</dbReference>
<dbReference type="EMBL" id="FNFO01000011">
    <property type="protein sequence ID" value="SDM20305.1"/>
    <property type="molecule type" value="Genomic_DNA"/>
</dbReference>
<evidence type="ECO:0000313" key="8">
    <source>
        <dbReference type="Proteomes" id="UP000198510"/>
    </source>
</evidence>
<dbReference type="STRING" id="1075417.SAMN05421823_11194"/>
<evidence type="ECO:0000313" key="7">
    <source>
        <dbReference type="EMBL" id="SDM20305.1"/>
    </source>
</evidence>
<dbReference type="GO" id="GO:0030729">
    <property type="term" value="F:acetoacetate-CoA ligase activity"/>
    <property type="evidence" value="ECO:0007669"/>
    <property type="project" value="InterPro"/>
</dbReference>
<proteinExistence type="inferred from homology"/>
<dbReference type="CDD" id="cd05943">
    <property type="entry name" value="AACS"/>
    <property type="match status" value="1"/>
</dbReference>
<dbReference type="PROSITE" id="PS00455">
    <property type="entry name" value="AMP_BINDING"/>
    <property type="match status" value="1"/>
</dbReference>
<feature type="domain" description="Acetyl-coenzyme A synthetase N-terminal" evidence="6">
    <location>
        <begin position="40"/>
        <end position="94"/>
    </location>
</feature>
<sequence>MATTSPRVLWQPTATAVQQSRLQHYLTWLRAHRQLDFSTYEEVWYWSVDQPAAFWASLWDYFEVASPTPYQRVLEGAMPGANWFPGSQLNYAEHIFRQATDARPALLFRSERHPLRAVSWQELTQQVASLSHYLRQQGIGAGDRVAAYLPTIPEATVAFLATCALGAVWSSCSPDFGTGSVTDRFQQIEPKVLIAVDGYTYNGKPHDRTHAVRELQAALPSVERVLLIPYLQADATLAGTVPWAEALATPDAPLTFASVPFAHPIWVLYSSGTTGLPKAITHSHGGVLLEHLKYLAFHNDCRPGERFFWYTTTGWMMWNFVQASLLVGATAVLYDGSPAYPTLDTLWQLTEEAGIHHFGTSAGFLMACRQAGLAPGQQSDLATLRSIGSTGSPLPPEGFDWVYEAVKSDVWLTSMSGGTDVCSAFVGGCPLRPVYEGEIQCRALGCALDAYDDQGQPVRDMMGEMVITQPMPSMPIYFWNDPERARYRDSYFEMFPGVWRHGDWIEITSRDSLIIYGRSDATLNRGGVRIGTSEVYRAVDQVPAVADSLVVCLDLPGGQQYMPLFVKMRADQALTDDVIQQLRQALRHNYSPRHVPDAVVAVEDIPYTLSGKKMEAPVKRILMGQAPERAANRDSMRNPESLAFFVRYAQEAHRR</sequence>
<dbReference type="OrthoDB" id="9778383at2"/>
<gene>
    <name evidence="7" type="ORF">SAMN05421823_11194</name>
</gene>
<evidence type="ECO:0000259" key="6">
    <source>
        <dbReference type="Pfam" id="PF16177"/>
    </source>
</evidence>
<dbReference type="Pfam" id="PF16177">
    <property type="entry name" value="ACAS_N"/>
    <property type="match status" value="1"/>
</dbReference>
<dbReference type="NCBIfam" id="TIGR01217">
    <property type="entry name" value="ac_ac_CoA_syn"/>
    <property type="match status" value="1"/>
</dbReference>
<dbReference type="InterPro" id="IPR042099">
    <property type="entry name" value="ANL_N_sf"/>
</dbReference>
<dbReference type="InterPro" id="IPR045851">
    <property type="entry name" value="AMP-bd_C_sf"/>
</dbReference>
<evidence type="ECO:0000256" key="3">
    <source>
        <dbReference type="ARBA" id="ARBA00022741"/>
    </source>
</evidence>
<dbReference type="Gene3D" id="3.30.300.30">
    <property type="match status" value="1"/>
</dbReference>
<protein>
    <submittedName>
        <fullName evidence="7">Acetoacetyl-CoA synthetase</fullName>
    </submittedName>
</protein>
<keyword evidence="8" id="KW-1185">Reference proteome</keyword>
<keyword evidence="2" id="KW-0436">Ligase</keyword>
<dbReference type="PANTHER" id="PTHR42921:SF1">
    <property type="entry name" value="ACETOACETYL-COA SYNTHETASE"/>
    <property type="match status" value="1"/>
</dbReference>
<dbReference type="InterPro" id="IPR020845">
    <property type="entry name" value="AMP-binding_CS"/>
</dbReference>
<evidence type="ECO:0000256" key="1">
    <source>
        <dbReference type="ARBA" id="ARBA00006432"/>
    </source>
</evidence>
<dbReference type="InterPro" id="IPR005914">
    <property type="entry name" value="Acac_CoA_synth"/>
</dbReference>
<dbReference type="PANTHER" id="PTHR42921">
    <property type="entry name" value="ACETOACETYL-COA SYNTHETASE"/>
    <property type="match status" value="1"/>
</dbReference>
<dbReference type="GO" id="GO:0006629">
    <property type="term" value="P:lipid metabolic process"/>
    <property type="evidence" value="ECO:0007669"/>
    <property type="project" value="InterPro"/>
</dbReference>
<evidence type="ECO:0000259" key="5">
    <source>
        <dbReference type="Pfam" id="PF00501"/>
    </source>
</evidence>